<evidence type="ECO:0000313" key="1">
    <source>
        <dbReference type="EMBL" id="CAA0096401.1"/>
    </source>
</evidence>
<name>A0A5S9NZZ3_9HYPH</name>
<dbReference type="RefSeq" id="WP_159598755.1">
    <property type="nucleotide sequence ID" value="NZ_CACSAS010000001.1"/>
</dbReference>
<gene>
    <name evidence="1" type="ORF">STARVERO_02014</name>
</gene>
<accession>A0A5S9NZZ3</accession>
<sequence length="98" mass="10782">METLRHLVGRGWLRTGGLTASTAEYDLIVRRRKSGPKTGEVLISGRVASESWVFADYPSGRGMLTLEDGTSYPVRLSRRTSTEADFDVLPPFKALVPA</sequence>
<evidence type="ECO:0000313" key="2">
    <source>
        <dbReference type="Proteomes" id="UP000433050"/>
    </source>
</evidence>
<protein>
    <submittedName>
        <fullName evidence="1">Uncharacterized protein</fullName>
    </submittedName>
</protein>
<proteinExistence type="predicted"/>
<dbReference type="Proteomes" id="UP000433050">
    <property type="component" value="Unassembled WGS sequence"/>
</dbReference>
<reference evidence="1 2" key="1">
    <citation type="submission" date="2019-12" db="EMBL/GenBank/DDBJ databases">
        <authorList>
            <person name="Reyes-Prieto M."/>
        </authorList>
    </citation>
    <scope>NUCLEOTIDE SEQUENCE [LARGE SCALE GENOMIC DNA]</scope>
    <source>
        <strain evidence="1">HF14-78462</strain>
    </source>
</reference>
<dbReference type="EMBL" id="CACSAS010000001">
    <property type="protein sequence ID" value="CAA0096401.1"/>
    <property type="molecule type" value="Genomic_DNA"/>
</dbReference>
<organism evidence="1 2">
    <name type="scientific">Starkeya nomas</name>
    <dbReference type="NCBI Taxonomy" id="2666134"/>
    <lineage>
        <taxon>Bacteria</taxon>
        <taxon>Pseudomonadati</taxon>
        <taxon>Pseudomonadota</taxon>
        <taxon>Alphaproteobacteria</taxon>
        <taxon>Hyphomicrobiales</taxon>
        <taxon>Xanthobacteraceae</taxon>
        <taxon>Starkeya</taxon>
    </lineage>
</organism>
<keyword evidence="2" id="KW-1185">Reference proteome</keyword>
<dbReference type="AlphaFoldDB" id="A0A5S9NZZ3"/>